<protein>
    <recommendedName>
        <fullName evidence="2">Urease accessory protein UreD</fullName>
    </recommendedName>
</protein>
<sequence>MTRRYTARAAVTATRDAGGRTRLPLLRSDGPLALRETPGGDGATVHLVGAAAGPLGGDVFDLAVTVGPGARLALRSTASTLALPGDGRSRMVVRAEVSAGGHLDFAPEPTVAAAGCDHRAVAAVALRGDATLRWREELVLGRHREEPGRHTGRFDVTVDGVPLLRHELRLDDPAVYRGDAVIGRAKAVGSLLLVGPGLVREPWVGEGVGALPLEGPGVLITAVAADSAELRRRLASGERRARGPVPVG</sequence>
<comment type="subunit">
    <text evidence="2">UreD, UreF and UreG form a complex that acts as a GTP-hydrolysis-dependent molecular chaperone, activating the urease apoprotein by helping to assemble the nickel containing metallocenter of UreC. The UreE protein probably delivers the nickel.</text>
</comment>
<accession>A0A7W3QKA8</accession>
<comment type="caution">
    <text evidence="3">The sequence shown here is derived from an EMBL/GenBank/DDBJ whole genome shotgun (WGS) entry which is preliminary data.</text>
</comment>
<comment type="subcellular location">
    <subcellularLocation>
        <location evidence="2">Cytoplasm</location>
    </subcellularLocation>
</comment>
<dbReference type="HAMAP" id="MF_01384">
    <property type="entry name" value="UreD"/>
    <property type="match status" value="1"/>
</dbReference>
<gene>
    <name evidence="2" type="primary">ureD</name>
    <name evidence="3" type="ORF">HNR61_001366</name>
</gene>
<dbReference type="RefSeq" id="WP_182842138.1">
    <property type="nucleotide sequence ID" value="NZ_JACJIA010000001.1"/>
</dbReference>
<evidence type="ECO:0000313" key="4">
    <source>
        <dbReference type="Proteomes" id="UP000572680"/>
    </source>
</evidence>
<dbReference type="GO" id="GO:0005737">
    <property type="term" value="C:cytoplasm"/>
    <property type="evidence" value="ECO:0007669"/>
    <property type="project" value="UniProtKB-SubCell"/>
</dbReference>
<evidence type="ECO:0000313" key="3">
    <source>
        <dbReference type="EMBL" id="MBA8949768.1"/>
    </source>
</evidence>
<dbReference type="AlphaFoldDB" id="A0A7W3QKA8"/>
<comment type="function">
    <text evidence="2">Required for maturation of urease via the functional incorporation of the urease nickel metallocenter.</text>
</comment>
<dbReference type="Proteomes" id="UP000572680">
    <property type="component" value="Unassembled WGS sequence"/>
</dbReference>
<dbReference type="InterPro" id="IPR002669">
    <property type="entry name" value="UreD"/>
</dbReference>
<keyword evidence="2" id="KW-0963">Cytoplasm</keyword>
<proteinExistence type="inferred from homology"/>
<keyword evidence="1 2" id="KW-0143">Chaperone</keyword>
<dbReference type="Pfam" id="PF01774">
    <property type="entry name" value="UreD"/>
    <property type="match status" value="1"/>
</dbReference>
<keyword evidence="2" id="KW-0996">Nickel insertion</keyword>
<comment type="similarity">
    <text evidence="2">Belongs to the UreD family.</text>
</comment>
<dbReference type="GO" id="GO:0016151">
    <property type="term" value="F:nickel cation binding"/>
    <property type="evidence" value="ECO:0007669"/>
    <property type="project" value="UniProtKB-UniRule"/>
</dbReference>
<dbReference type="EMBL" id="JACJIA010000001">
    <property type="protein sequence ID" value="MBA8949768.1"/>
    <property type="molecule type" value="Genomic_DNA"/>
</dbReference>
<name>A0A7W3QKA8_ACTNM</name>
<reference evidence="3 4" key="1">
    <citation type="submission" date="2020-08" db="EMBL/GenBank/DDBJ databases">
        <title>Genomic Encyclopedia of Type Strains, Phase IV (KMG-IV): sequencing the most valuable type-strain genomes for metagenomic binning, comparative biology and taxonomic classification.</title>
        <authorList>
            <person name="Goeker M."/>
        </authorList>
    </citation>
    <scope>NUCLEOTIDE SEQUENCE [LARGE SCALE GENOMIC DNA]</scope>
    <source>
        <strain evidence="3 4">DSM 44197</strain>
    </source>
</reference>
<organism evidence="3 4">
    <name type="scientific">Actinomadura namibiensis</name>
    <dbReference type="NCBI Taxonomy" id="182080"/>
    <lineage>
        <taxon>Bacteria</taxon>
        <taxon>Bacillati</taxon>
        <taxon>Actinomycetota</taxon>
        <taxon>Actinomycetes</taxon>
        <taxon>Streptosporangiales</taxon>
        <taxon>Thermomonosporaceae</taxon>
        <taxon>Actinomadura</taxon>
    </lineage>
</organism>
<evidence type="ECO:0000256" key="1">
    <source>
        <dbReference type="ARBA" id="ARBA00023186"/>
    </source>
</evidence>
<keyword evidence="4" id="KW-1185">Reference proteome</keyword>
<evidence type="ECO:0000256" key="2">
    <source>
        <dbReference type="HAMAP-Rule" id="MF_01384"/>
    </source>
</evidence>